<dbReference type="InterPro" id="IPR051262">
    <property type="entry name" value="SMP-30/CGR1_Lactonase"/>
</dbReference>
<gene>
    <name evidence="2" type="ORF">FCULG_00012748</name>
</gene>
<evidence type="ECO:0000259" key="1">
    <source>
        <dbReference type="Pfam" id="PF08450"/>
    </source>
</evidence>
<dbReference type="InterPro" id="IPR013658">
    <property type="entry name" value="SGL"/>
</dbReference>
<feature type="domain" description="SMP-30/Gluconolactonase/LRE-like region" evidence="1">
    <location>
        <begin position="93"/>
        <end position="175"/>
    </location>
</feature>
<dbReference type="PANTHER" id="PTHR47572:SF5">
    <property type="entry name" value="BLR2277 PROTEIN"/>
    <property type="match status" value="1"/>
</dbReference>
<dbReference type="Gene3D" id="2.120.10.30">
    <property type="entry name" value="TolB, C-terminal domain"/>
    <property type="match status" value="1"/>
</dbReference>
<dbReference type="AlphaFoldDB" id="A0A2T4GC71"/>
<dbReference type="SUPFAM" id="SSF63829">
    <property type="entry name" value="Calcium-dependent phosphotriesterase"/>
    <property type="match status" value="1"/>
</dbReference>
<dbReference type="PANTHER" id="PTHR47572">
    <property type="entry name" value="LIPOPROTEIN-RELATED"/>
    <property type="match status" value="1"/>
</dbReference>
<keyword evidence="3" id="KW-1185">Reference proteome</keyword>
<organism evidence="2 3">
    <name type="scientific">Fusarium culmorum</name>
    <dbReference type="NCBI Taxonomy" id="5516"/>
    <lineage>
        <taxon>Eukaryota</taxon>
        <taxon>Fungi</taxon>
        <taxon>Dikarya</taxon>
        <taxon>Ascomycota</taxon>
        <taxon>Pezizomycotina</taxon>
        <taxon>Sordariomycetes</taxon>
        <taxon>Hypocreomycetidae</taxon>
        <taxon>Hypocreales</taxon>
        <taxon>Nectriaceae</taxon>
        <taxon>Fusarium</taxon>
    </lineage>
</organism>
<proteinExistence type="predicted"/>
<dbReference type="Pfam" id="PF08450">
    <property type="entry name" value="SGL"/>
    <property type="match status" value="1"/>
</dbReference>
<dbReference type="Proteomes" id="UP000241587">
    <property type="component" value="Unassembled WGS sequence"/>
</dbReference>
<evidence type="ECO:0000313" key="3">
    <source>
        <dbReference type="Proteomes" id="UP000241587"/>
    </source>
</evidence>
<dbReference type="EMBL" id="PVEM01000031">
    <property type="protein sequence ID" value="PTD01163.1"/>
    <property type="molecule type" value="Genomic_DNA"/>
</dbReference>
<dbReference type="InterPro" id="IPR011042">
    <property type="entry name" value="6-blade_b-propeller_TolB-like"/>
</dbReference>
<name>A0A2T4GC71_FUSCU</name>
<reference evidence="2 3" key="1">
    <citation type="submission" date="2018-02" db="EMBL/GenBank/DDBJ databases">
        <title>Fusarium culmorum secondary metabolites in fungal-bacterial-plant interactions.</title>
        <authorList>
            <person name="Schmidt R."/>
        </authorList>
    </citation>
    <scope>NUCLEOTIDE SEQUENCE [LARGE SCALE GENOMIC DNA]</scope>
    <source>
        <strain evidence="2 3">PV</strain>
    </source>
</reference>
<accession>A0A2T4GC71</accession>
<evidence type="ECO:0000313" key="2">
    <source>
        <dbReference type="EMBL" id="PTD01163.1"/>
    </source>
</evidence>
<protein>
    <recommendedName>
        <fullName evidence="1">SMP-30/Gluconolactonase/LRE-like region domain-containing protein</fullName>
    </recommendedName>
</protein>
<sequence length="206" mass="23299">MNFYPPPPVIKADVWLRIPDDKRCIGQESEWRGGFAGSFKHIFLEGPVCDSVGNLYIVDIPYGRILKIDKENRFYLGWGAKWPRRDCGWGSIKTGKMGPKLKRKNLERFKGPNDLIVDSKGNLYFTDQGQTGMTDPTGRVYRLSPDGKLDTLLDNGPSPNGLVLSRDERFLSFYTTLLLCWSSVCVVTLDFILHNIGIPRNASILK</sequence>
<comment type="caution">
    <text evidence="2">The sequence shown here is derived from an EMBL/GenBank/DDBJ whole genome shotgun (WGS) entry which is preliminary data.</text>
</comment>
<dbReference type="OrthoDB" id="423498at2759"/>